<evidence type="ECO:0000256" key="7">
    <source>
        <dbReference type="ARBA" id="ARBA00022630"/>
    </source>
</evidence>
<dbReference type="Gene3D" id="1.10.10.10">
    <property type="entry name" value="Winged helix-like DNA-binding domain superfamily/Winged helix DNA-binding domain"/>
    <property type="match status" value="1"/>
</dbReference>
<protein>
    <recommendedName>
        <fullName evidence="6">Riboflavin kinase</fullName>
        <ecNumber evidence="5">2.7.1.161</ecNumber>
    </recommendedName>
    <alternativeName>
        <fullName evidence="15">CTP-dependent riboflavin kinase</fullName>
    </alternativeName>
    <alternativeName>
        <fullName evidence="16">CTP:riboflavin 5'-phosphotransferase</fullName>
    </alternativeName>
    <alternativeName>
        <fullName evidence="14">Flavokinase</fullName>
    </alternativeName>
</protein>
<dbReference type="GO" id="GO:0003700">
    <property type="term" value="F:DNA-binding transcription factor activity"/>
    <property type="evidence" value="ECO:0007669"/>
    <property type="project" value="InterPro"/>
</dbReference>
<dbReference type="PANTHER" id="PTHR40706:SF1">
    <property type="entry name" value="RIBOFLAVIN KINASE"/>
    <property type="match status" value="1"/>
</dbReference>
<dbReference type="GO" id="GO:0000166">
    <property type="term" value="F:nucleotide binding"/>
    <property type="evidence" value="ECO:0007669"/>
    <property type="project" value="UniProtKB-KW"/>
</dbReference>
<keyword evidence="12 20" id="KW-0418">Kinase</keyword>
<evidence type="ECO:0000313" key="20">
    <source>
        <dbReference type="EMBL" id="HIH09936.1"/>
    </source>
</evidence>
<comment type="caution">
    <text evidence="20">The sequence shown here is derived from an EMBL/GenBank/DDBJ whole genome shotgun (WGS) entry which is preliminary data.</text>
</comment>
<evidence type="ECO:0000256" key="4">
    <source>
        <dbReference type="ARBA" id="ARBA00006428"/>
    </source>
</evidence>
<feature type="domain" description="HTH marR-type" evidence="19">
    <location>
        <begin position="24"/>
        <end position="58"/>
    </location>
</feature>
<dbReference type="Pfam" id="PF01982">
    <property type="entry name" value="CTP-dep_RFKase"/>
    <property type="match status" value="1"/>
</dbReference>
<dbReference type="InterPro" id="IPR023602">
    <property type="entry name" value="Riboflavin_kinase_CTP-dep"/>
</dbReference>
<comment type="pathway">
    <text evidence="3">Cofactor biosynthesis; FMN biosynthesis; FMN from riboflavin (CTP route): step 1/1.</text>
</comment>
<evidence type="ECO:0000256" key="3">
    <source>
        <dbReference type="ARBA" id="ARBA00005219"/>
    </source>
</evidence>
<evidence type="ECO:0000259" key="18">
    <source>
        <dbReference type="Pfam" id="PF01982"/>
    </source>
</evidence>
<evidence type="ECO:0000313" key="21">
    <source>
        <dbReference type="Proteomes" id="UP000565078"/>
    </source>
</evidence>
<keyword evidence="13" id="KW-0460">Magnesium</keyword>
<evidence type="ECO:0000256" key="2">
    <source>
        <dbReference type="ARBA" id="ARBA00003072"/>
    </source>
</evidence>
<dbReference type="GO" id="GO:0009398">
    <property type="term" value="P:FMN biosynthetic process"/>
    <property type="evidence" value="ECO:0007669"/>
    <property type="project" value="UniProtKB-UniPathway"/>
</dbReference>
<dbReference type="Gene3D" id="2.40.30.30">
    <property type="entry name" value="Riboflavin kinase-like"/>
    <property type="match status" value="1"/>
</dbReference>
<evidence type="ECO:0000256" key="6">
    <source>
        <dbReference type="ARBA" id="ARBA00017394"/>
    </source>
</evidence>
<keyword evidence="9" id="KW-0808">Transferase</keyword>
<evidence type="ECO:0000256" key="9">
    <source>
        <dbReference type="ARBA" id="ARBA00022679"/>
    </source>
</evidence>
<evidence type="ECO:0000256" key="10">
    <source>
        <dbReference type="ARBA" id="ARBA00022723"/>
    </source>
</evidence>
<evidence type="ECO:0000256" key="14">
    <source>
        <dbReference type="ARBA" id="ARBA00029789"/>
    </source>
</evidence>
<keyword evidence="7" id="KW-0285">Flavoprotein</keyword>
<comment type="catalytic activity">
    <reaction evidence="17">
        <text>riboflavin + CTP = CDP + FMN + H(+)</text>
        <dbReference type="Rhea" id="RHEA:25021"/>
        <dbReference type="ChEBI" id="CHEBI:15378"/>
        <dbReference type="ChEBI" id="CHEBI:37563"/>
        <dbReference type="ChEBI" id="CHEBI:57986"/>
        <dbReference type="ChEBI" id="CHEBI:58069"/>
        <dbReference type="ChEBI" id="CHEBI:58210"/>
        <dbReference type="EC" id="2.7.1.161"/>
    </reaction>
</comment>
<sequence>MKGGDIEFALLIASRAGLTSALSTSTAALAQKTGFSQQSVSRRLREMESAGLIERKASTSGIEVKLTQKGRRELEILYAQLRGIFSKPAAGHCLKGKLIDGLGEGTYYTSQQGYRSQFRSLLGADVYPGTLNLEVNPAERDAFTSSLPVQVKGFRTAERSFGGIDCWPCTLNRKAECFAILPHRTNHPANIIEIIAEMNLRKKLGIKNGDIVEVEPR</sequence>
<feature type="domain" description="Riboflavin kinase" evidence="18">
    <location>
        <begin position="99"/>
        <end position="215"/>
    </location>
</feature>
<dbReference type="UniPathway" id="UPA00276">
    <property type="reaction ID" value="UER00929"/>
</dbReference>
<dbReference type="InterPro" id="IPR039063">
    <property type="entry name" value="RibK_CTP-dep"/>
</dbReference>
<dbReference type="InterPro" id="IPR036390">
    <property type="entry name" value="WH_DNA-bd_sf"/>
</dbReference>
<keyword evidence="10" id="KW-0479">Metal-binding</keyword>
<evidence type="ECO:0000256" key="11">
    <source>
        <dbReference type="ARBA" id="ARBA00022741"/>
    </source>
</evidence>
<evidence type="ECO:0000256" key="17">
    <source>
        <dbReference type="ARBA" id="ARBA00047857"/>
    </source>
</evidence>
<comment type="cofactor">
    <cofactor evidence="1">
        <name>Mg(2+)</name>
        <dbReference type="ChEBI" id="CHEBI:18420"/>
    </cofactor>
</comment>
<dbReference type="SUPFAM" id="SSF82114">
    <property type="entry name" value="Riboflavin kinase-like"/>
    <property type="match status" value="1"/>
</dbReference>
<dbReference type="GO" id="GO:0008531">
    <property type="term" value="F:riboflavin kinase activity"/>
    <property type="evidence" value="ECO:0007669"/>
    <property type="project" value="InterPro"/>
</dbReference>
<dbReference type="Pfam" id="PF12802">
    <property type="entry name" value="MarR_2"/>
    <property type="match status" value="1"/>
</dbReference>
<proteinExistence type="inferred from homology"/>
<evidence type="ECO:0000256" key="1">
    <source>
        <dbReference type="ARBA" id="ARBA00001946"/>
    </source>
</evidence>
<dbReference type="InterPro" id="IPR023465">
    <property type="entry name" value="Riboflavin_kinase_dom_sf"/>
</dbReference>
<reference evidence="21" key="1">
    <citation type="journal article" date="2020" name="bioRxiv">
        <title>A rank-normalized archaeal taxonomy based on genome phylogeny resolves widespread incomplete and uneven classifications.</title>
        <authorList>
            <person name="Rinke C."/>
            <person name="Chuvochina M."/>
            <person name="Mussig A.J."/>
            <person name="Chaumeil P.-A."/>
            <person name="Waite D.W."/>
            <person name="Whitman W.B."/>
            <person name="Parks D.H."/>
            <person name="Hugenholtz P."/>
        </authorList>
    </citation>
    <scope>NUCLEOTIDE SEQUENCE [LARGE SCALE GENOMIC DNA]</scope>
</reference>
<organism evidence="20 21">
    <name type="scientific">Candidatus Iainarchaeum sp</name>
    <dbReference type="NCBI Taxonomy" id="3101447"/>
    <lineage>
        <taxon>Archaea</taxon>
        <taxon>Candidatus Iainarchaeota</taxon>
        <taxon>Candidatus Iainarchaeia</taxon>
        <taxon>Candidatus Iainarchaeales</taxon>
        <taxon>Candidatus Iainarchaeaceae</taxon>
        <taxon>Candidatus Iainarchaeum</taxon>
    </lineage>
</organism>
<evidence type="ECO:0000256" key="15">
    <source>
        <dbReference type="ARBA" id="ARBA00030544"/>
    </source>
</evidence>
<dbReference type="EC" id="2.7.1.161" evidence="5"/>
<evidence type="ECO:0000259" key="19">
    <source>
        <dbReference type="Pfam" id="PF12802"/>
    </source>
</evidence>
<dbReference type="PANTHER" id="PTHR40706">
    <property type="entry name" value="RIBOFLAVIN KINASE"/>
    <property type="match status" value="1"/>
</dbReference>
<name>A0A7J4J3Z3_9ARCH</name>
<accession>A0A7J4J3Z3</accession>
<dbReference type="AlphaFoldDB" id="A0A7J4J3Z3"/>
<dbReference type="Proteomes" id="UP000565078">
    <property type="component" value="Unassembled WGS sequence"/>
</dbReference>
<keyword evidence="11" id="KW-0547">Nucleotide-binding</keyword>
<dbReference type="GO" id="GO:0046872">
    <property type="term" value="F:metal ion binding"/>
    <property type="evidence" value="ECO:0007669"/>
    <property type="project" value="UniProtKB-KW"/>
</dbReference>
<evidence type="ECO:0000256" key="13">
    <source>
        <dbReference type="ARBA" id="ARBA00022842"/>
    </source>
</evidence>
<dbReference type="InterPro" id="IPR036388">
    <property type="entry name" value="WH-like_DNA-bd_sf"/>
</dbReference>
<dbReference type="EMBL" id="DUGC01000071">
    <property type="protein sequence ID" value="HIH09936.1"/>
    <property type="molecule type" value="Genomic_DNA"/>
</dbReference>
<dbReference type="SUPFAM" id="SSF46785">
    <property type="entry name" value="Winged helix' DNA-binding domain"/>
    <property type="match status" value="1"/>
</dbReference>
<comment type="function">
    <text evidence="2">Catalyzes the CTP-dependent phosphorylation of riboflavin (vitamin B2) to form flavin mononucleotide (FMN).</text>
</comment>
<evidence type="ECO:0000256" key="8">
    <source>
        <dbReference type="ARBA" id="ARBA00022643"/>
    </source>
</evidence>
<comment type="similarity">
    <text evidence="4">Belongs to the archaeal riboflavin kinase family.</text>
</comment>
<evidence type="ECO:0000256" key="12">
    <source>
        <dbReference type="ARBA" id="ARBA00022777"/>
    </source>
</evidence>
<evidence type="ECO:0000256" key="5">
    <source>
        <dbReference type="ARBA" id="ARBA00011987"/>
    </source>
</evidence>
<evidence type="ECO:0000256" key="16">
    <source>
        <dbReference type="ARBA" id="ARBA00033116"/>
    </source>
</evidence>
<gene>
    <name evidence="20" type="ORF">HA254_04685</name>
</gene>
<dbReference type="GO" id="GO:0009231">
    <property type="term" value="P:riboflavin biosynthetic process"/>
    <property type="evidence" value="ECO:0007669"/>
    <property type="project" value="InterPro"/>
</dbReference>
<dbReference type="InterPro" id="IPR000835">
    <property type="entry name" value="HTH_MarR-typ"/>
</dbReference>
<keyword evidence="8" id="KW-0288">FMN</keyword>